<feature type="transmembrane region" description="Helical" evidence="1">
    <location>
        <begin position="20"/>
        <end position="38"/>
    </location>
</feature>
<keyword evidence="3" id="KW-1185">Reference proteome</keyword>
<keyword evidence="1" id="KW-1133">Transmembrane helix</keyword>
<protein>
    <recommendedName>
        <fullName evidence="4">Prepilin-type N-terminal cleavage/methylation domain-containing protein</fullName>
    </recommendedName>
</protein>
<proteinExistence type="predicted"/>
<reference evidence="2 3" key="1">
    <citation type="submission" date="2024-09" db="EMBL/GenBank/DDBJ databases">
        <authorList>
            <person name="Pan X."/>
        </authorList>
    </citation>
    <scope>NUCLEOTIDE SEQUENCE [LARGE SCALE GENOMIC DNA]</scope>
    <source>
        <strain evidence="2 3">B2969</strain>
    </source>
</reference>
<dbReference type="EMBL" id="JBIQWL010000010">
    <property type="protein sequence ID" value="MFH8252510.1"/>
    <property type="molecule type" value="Genomic_DNA"/>
</dbReference>
<keyword evidence="1" id="KW-0812">Transmembrane</keyword>
<keyword evidence="1" id="KW-0472">Membrane</keyword>
<organism evidence="2 3">
    <name type="scientific">Microbacterium alkaliflavum</name>
    <dbReference type="NCBI Taxonomy" id="3248839"/>
    <lineage>
        <taxon>Bacteria</taxon>
        <taxon>Bacillati</taxon>
        <taxon>Actinomycetota</taxon>
        <taxon>Actinomycetes</taxon>
        <taxon>Micrococcales</taxon>
        <taxon>Microbacteriaceae</taxon>
        <taxon>Microbacterium</taxon>
    </lineage>
</organism>
<name>A0ABW7QCS1_9MICO</name>
<comment type="caution">
    <text evidence="2">The sequence shown here is derived from an EMBL/GenBank/DDBJ whole genome shotgun (WGS) entry which is preliminary data.</text>
</comment>
<sequence length="176" mass="18776">MSLHRPRALDDEGVSLIELIVYFLLASLVVLTTASILINSFTTQRNVSSVTQATSRGQGMGAIIERAVRNSVAYEIASDGTWLKVQTTLGGNLKCQGFSLTTGEARLSQSASMLASPSNWTTWTQGVQPQGTTRYFTESGERVVYTFDLSTSGGSVRITGDAEPRSVAIGSSGGCW</sequence>
<evidence type="ECO:0008006" key="4">
    <source>
        <dbReference type="Google" id="ProtNLM"/>
    </source>
</evidence>
<gene>
    <name evidence="2" type="ORF">ACH3VR_19235</name>
</gene>
<accession>A0ABW7QCS1</accession>
<evidence type="ECO:0000313" key="2">
    <source>
        <dbReference type="EMBL" id="MFH8252510.1"/>
    </source>
</evidence>
<dbReference type="Proteomes" id="UP001610861">
    <property type="component" value="Unassembled WGS sequence"/>
</dbReference>
<dbReference type="RefSeq" id="WP_397557941.1">
    <property type="nucleotide sequence ID" value="NZ_JBIQWL010000010.1"/>
</dbReference>
<evidence type="ECO:0000256" key="1">
    <source>
        <dbReference type="SAM" id="Phobius"/>
    </source>
</evidence>
<evidence type="ECO:0000313" key="3">
    <source>
        <dbReference type="Proteomes" id="UP001610861"/>
    </source>
</evidence>